<keyword evidence="4 7" id="KW-0813">Transport</keyword>
<dbReference type="EMBL" id="QOCW01000004">
    <property type="protein sequence ID" value="RBW70548.1"/>
    <property type="molecule type" value="Genomic_DNA"/>
</dbReference>
<keyword evidence="5 7" id="KW-0963">Cytoplasm</keyword>
<evidence type="ECO:0000256" key="7">
    <source>
        <dbReference type="PIRNR" id="PIRNR003107"/>
    </source>
</evidence>
<name>A0A366XYA1_9BACI</name>
<dbReference type="OrthoDB" id="9814256at2"/>
<dbReference type="FunFam" id="1.20.58.220:FF:000004">
    <property type="entry name" value="Phosphate-specific transport system accessory protein PhoU"/>
    <property type="match status" value="1"/>
</dbReference>
<feature type="domain" description="PhoU" evidence="9">
    <location>
        <begin position="18"/>
        <end position="105"/>
    </location>
</feature>
<feature type="domain" description="PhoU" evidence="9">
    <location>
        <begin position="121"/>
        <end position="206"/>
    </location>
</feature>
<reference evidence="10 11" key="1">
    <citation type="submission" date="2018-07" db="EMBL/GenBank/DDBJ databases">
        <title>Lottiidibacillus patelloidae gen. nov., sp. nov., isolated from the intestinal tract of a marine limpet and the reclassification of B. taeanensis BH030017T, B. algicola KMM 3737T and B. hwajinpoensis SW-72T as genus Lottiidibacillus.</title>
        <authorList>
            <person name="Liu R."/>
            <person name="Huang Z."/>
        </authorList>
    </citation>
    <scope>NUCLEOTIDE SEQUENCE [LARGE SCALE GENOMIC DNA]</scope>
    <source>
        <strain evidence="10 11">BH030017</strain>
    </source>
</reference>
<dbReference type="InterPro" id="IPR038078">
    <property type="entry name" value="PhoU-like_sf"/>
</dbReference>
<comment type="similarity">
    <text evidence="2 7">Belongs to the PhoU family.</text>
</comment>
<evidence type="ECO:0000313" key="10">
    <source>
        <dbReference type="EMBL" id="RBW70548.1"/>
    </source>
</evidence>
<sequence length="219" mass="24817">MSVRENFDAQLKELKDELLELGNLAQNALKQSIIALKNQDVEKALQIIENDYKINNLESDINDKVILMIAKQQPVATDLRRLIVALKISTDLERIGDLAVNIAKSIIRIGEEPFVKPIEEIPKMAETARGMIKDVLQAFYDEDVVAAKNIADSDDEVDQKYGKLIKELLEIVTNNPEWIAQITQLTFICRFIERAADHATNISESVIYLVKGKYYDLNS</sequence>
<keyword evidence="11" id="KW-1185">Reference proteome</keyword>
<dbReference type="InterPro" id="IPR026022">
    <property type="entry name" value="PhoU_dom"/>
</dbReference>
<dbReference type="GO" id="GO:0030643">
    <property type="term" value="P:intracellular phosphate ion homeostasis"/>
    <property type="evidence" value="ECO:0007669"/>
    <property type="project" value="InterPro"/>
</dbReference>
<dbReference type="NCBIfam" id="TIGR02135">
    <property type="entry name" value="phoU_full"/>
    <property type="match status" value="1"/>
</dbReference>
<dbReference type="PANTHER" id="PTHR42930">
    <property type="entry name" value="PHOSPHATE-SPECIFIC TRANSPORT SYSTEM ACCESSORY PROTEIN PHOU"/>
    <property type="match status" value="1"/>
</dbReference>
<keyword evidence="8" id="KW-0175">Coiled coil</keyword>
<proteinExistence type="inferred from homology"/>
<dbReference type="Gene3D" id="1.20.58.220">
    <property type="entry name" value="Phosphate transport system protein phou homolog 2, domain 2"/>
    <property type="match status" value="1"/>
</dbReference>
<evidence type="ECO:0000256" key="4">
    <source>
        <dbReference type="ARBA" id="ARBA00022448"/>
    </source>
</evidence>
<accession>A0A366XYA1</accession>
<evidence type="ECO:0000259" key="9">
    <source>
        <dbReference type="Pfam" id="PF01895"/>
    </source>
</evidence>
<gene>
    <name evidence="10" type="primary">phoU</name>
    <name evidence="10" type="ORF">DS031_05885</name>
</gene>
<keyword evidence="6 7" id="KW-0592">Phosphate transport</keyword>
<dbReference type="Pfam" id="PF01895">
    <property type="entry name" value="PhoU"/>
    <property type="match status" value="2"/>
</dbReference>
<dbReference type="AlphaFoldDB" id="A0A366XYA1"/>
<evidence type="ECO:0000256" key="2">
    <source>
        <dbReference type="ARBA" id="ARBA00008107"/>
    </source>
</evidence>
<comment type="function">
    <text evidence="7">Plays a role in the regulation of phosphate uptake.</text>
</comment>
<dbReference type="GO" id="GO:0045936">
    <property type="term" value="P:negative regulation of phosphate metabolic process"/>
    <property type="evidence" value="ECO:0007669"/>
    <property type="project" value="InterPro"/>
</dbReference>
<dbReference type="InterPro" id="IPR028366">
    <property type="entry name" value="PhoU"/>
</dbReference>
<evidence type="ECO:0000256" key="1">
    <source>
        <dbReference type="ARBA" id="ARBA00004496"/>
    </source>
</evidence>
<evidence type="ECO:0000256" key="8">
    <source>
        <dbReference type="SAM" id="Coils"/>
    </source>
</evidence>
<protein>
    <recommendedName>
        <fullName evidence="7">Phosphate-specific transport system accessory protein PhoU</fullName>
    </recommendedName>
</protein>
<evidence type="ECO:0000256" key="6">
    <source>
        <dbReference type="ARBA" id="ARBA00022592"/>
    </source>
</evidence>
<dbReference type="PANTHER" id="PTHR42930:SF3">
    <property type="entry name" value="PHOSPHATE-SPECIFIC TRANSPORT SYSTEM ACCESSORY PROTEIN PHOU"/>
    <property type="match status" value="1"/>
</dbReference>
<dbReference type="Proteomes" id="UP000253314">
    <property type="component" value="Unassembled WGS sequence"/>
</dbReference>
<comment type="subcellular location">
    <subcellularLocation>
        <location evidence="1 7">Cytoplasm</location>
    </subcellularLocation>
</comment>
<dbReference type="RefSeq" id="WP_113805000.1">
    <property type="nucleotide sequence ID" value="NZ_QOCW01000004.1"/>
</dbReference>
<dbReference type="PIRSF" id="PIRSF003107">
    <property type="entry name" value="PhoU"/>
    <property type="match status" value="1"/>
</dbReference>
<evidence type="ECO:0000256" key="5">
    <source>
        <dbReference type="ARBA" id="ARBA00022490"/>
    </source>
</evidence>
<comment type="subunit">
    <text evidence="3 7">Homodimer.</text>
</comment>
<feature type="coiled-coil region" evidence="8">
    <location>
        <begin position="4"/>
        <end position="31"/>
    </location>
</feature>
<evidence type="ECO:0000256" key="3">
    <source>
        <dbReference type="ARBA" id="ARBA00011738"/>
    </source>
</evidence>
<organism evidence="10 11">
    <name type="scientific">Bacillus taeanensis</name>
    <dbReference type="NCBI Taxonomy" id="273032"/>
    <lineage>
        <taxon>Bacteria</taxon>
        <taxon>Bacillati</taxon>
        <taxon>Bacillota</taxon>
        <taxon>Bacilli</taxon>
        <taxon>Bacillales</taxon>
        <taxon>Bacillaceae</taxon>
        <taxon>Bacillus</taxon>
    </lineage>
</organism>
<comment type="caution">
    <text evidence="10">The sequence shown here is derived from an EMBL/GenBank/DDBJ whole genome shotgun (WGS) entry which is preliminary data.</text>
</comment>
<dbReference type="SUPFAM" id="SSF109755">
    <property type="entry name" value="PhoU-like"/>
    <property type="match status" value="1"/>
</dbReference>
<dbReference type="GO" id="GO:0006817">
    <property type="term" value="P:phosphate ion transport"/>
    <property type="evidence" value="ECO:0007669"/>
    <property type="project" value="UniProtKB-KW"/>
</dbReference>
<dbReference type="GO" id="GO:0005737">
    <property type="term" value="C:cytoplasm"/>
    <property type="evidence" value="ECO:0007669"/>
    <property type="project" value="UniProtKB-SubCell"/>
</dbReference>
<evidence type="ECO:0000313" key="11">
    <source>
        <dbReference type="Proteomes" id="UP000253314"/>
    </source>
</evidence>